<dbReference type="InterPro" id="IPR002182">
    <property type="entry name" value="NB-ARC"/>
</dbReference>
<dbReference type="GO" id="GO:0043531">
    <property type="term" value="F:ADP binding"/>
    <property type="evidence" value="ECO:0007669"/>
    <property type="project" value="InterPro"/>
</dbReference>
<dbReference type="SMART" id="SM00028">
    <property type="entry name" value="TPR"/>
    <property type="match status" value="3"/>
</dbReference>
<dbReference type="InterPro" id="IPR019734">
    <property type="entry name" value="TPR_rpt"/>
</dbReference>
<dbReference type="PANTHER" id="PTHR47691:SF3">
    <property type="entry name" value="HTH-TYPE TRANSCRIPTIONAL REGULATOR RV0890C-RELATED"/>
    <property type="match status" value="1"/>
</dbReference>
<feature type="domain" description="NB-ARC" evidence="1">
    <location>
        <begin position="45"/>
        <end position="209"/>
    </location>
</feature>
<dbReference type="Gene3D" id="1.25.40.10">
    <property type="entry name" value="Tetratricopeptide repeat domain"/>
    <property type="match status" value="1"/>
</dbReference>
<dbReference type="InterPro" id="IPR027417">
    <property type="entry name" value="P-loop_NTPase"/>
</dbReference>
<dbReference type="EMBL" id="MSIF01000037">
    <property type="protein sequence ID" value="OLF04839.1"/>
    <property type="molecule type" value="Genomic_DNA"/>
</dbReference>
<dbReference type="PANTHER" id="PTHR47691">
    <property type="entry name" value="REGULATOR-RELATED"/>
    <property type="match status" value="1"/>
</dbReference>
<dbReference type="SUPFAM" id="SSF48452">
    <property type="entry name" value="TPR-like"/>
    <property type="match status" value="1"/>
</dbReference>
<sequence>MIQAGTIQQVVLPAHAGPDVPVPRQLPPPLPDFTGRQREMTVLDGLLSEVGDPPAKVMVAVVHGVGGAGKTTLAVQWAHRAQHRFQGGTLFVNLRGSGPSEPLDPAVVLALFLPALGTTEAQVPIEFEARIGLYRSLLAQRRVLVVLDNAANAEQVRPLLPSAPGCMAVVTGRGGLTSLVITEAARRVSLDVFTTEESEDLLRGIVGTERIDDELHAVAELLALCGGLPLAVRVAATRAAARPHVGIGDVVAEISDDGDRLEEDDGVTFAVRSVFDWTYRQLTDQQATVFRRFGLHPGGELDVDAAATLAGLTPSEAYRCLEVLADLRLVQPGTRRRYQMHDVIRNYAAHRVEIDDTPDVRRAATERTLAWYAGAAQRADGMLFPPLAGVSPAAVPPVGVETSFADRDQAQAWLRTERANLVAVTRAAATAGLHELVTALAVSCRFLTTGGRAWSALHLTATELGARSARALDDQAVEALVLSMRTDTLCRLGSWDDAEATATRTIALAEQLDDTARRISGLSGLGWVRRGQRRPEDARTVYQRVAEIARGVGQLRAEAVALCHLSAISVELGEYEIALGHAVRELDLRSQAGDQIGEAGALCDIALARQGLGQHEAAISLLRQAIESYETIGYTGADRVQAVLALAVSLEHQQDRSSELAALRAAEVLLVDLEDPRLDQVRRRLSELVADGR</sequence>
<dbReference type="Pfam" id="PF13424">
    <property type="entry name" value="TPR_12"/>
    <property type="match status" value="1"/>
</dbReference>
<dbReference type="Gene3D" id="3.40.50.300">
    <property type="entry name" value="P-loop containing nucleotide triphosphate hydrolases"/>
    <property type="match status" value="1"/>
</dbReference>
<dbReference type="InterPro" id="IPR011990">
    <property type="entry name" value="TPR-like_helical_dom_sf"/>
</dbReference>
<dbReference type="Proteomes" id="UP000185696">
    <property type="component" value="Unassembled WGS sequence"/>
</dbReference>
<dbReference type="AlphaFoldDB" id="A0A7Z1ATH2"/>
<comment type="caution">
    <text evidence="2">The sequence shown here is derived from an EMBL/GenBank/DDBJ whole genome shotgun (WGS) entry which is preliminary data.</text>
</comment>
<proteinExistence type="predicted"/>
<gene>
    <name evidence="2" type="ORF">BLA60_39000</name>
</gene>
<name>A0A7Z1ATH2_9PSEU</name>
<dbReference type="Pfam" id="PF00931">
    <property type="entry name" value="NB-ARC"/>
    <property type="match status" value="1"/>
</dbReference>
<keyword evidence="3" id="KW-1185">Reference proteome</keyword>
<evidence type="ECO:0000313" key="2">
    <source>
        <dbReference type="EMBL" id="OLF04839.1"/>
    </source>
</evidence>
<evidence type="ECO:0000259" key="1">
    <source>
        <dbReference type="Pfam" id="PF00931"/>
    </source>
</evidence>
<protein>
    <recommendedName>
        <fullName evidence="1">NB-ARC domain-containing protein</fullName>
    </recommendedName>
</protein>
<organism evidence="2 3">
    <name type="scientific">Actinophytocola xinjiangensis</name>
    <dbReference type="NCBI Taxonomy" id="485602"/>
    <lineage>
        <taxon>Bacteria</taxon>
        <taxon>Bacillati</taxon>
        <taxon>Actinomycetota</taxon>
        <taxon>Actinomycetes</taxon>
        <taxon>Pseudonocardiales</taxon>
        <taxon>Pseudonocardiaceae</taxon>
    </lineage>
</organism>
<dbReference type="PRINTS" id="PR00364">
    <property type="entry name" value="DISEASERSIST"/>
</dbReference>
<accession>A0A7Z1ATH2</accession>
<dbReference type="SUPFAM" id="SSF52540">
    <property type="entry name" value="P-loop containing nucleoside triphosphate hydrolases"/>
    <property type="match status" value="1"/>
</dbReference>
<reference evidence="2 3" key="1">
    <citation type="submission" date="2016-12" db="EMBL/GenBank/DDBJ databases">
        <title>The draft genome sequence of Actinophytocola xinjiangensis.</title>
        <authorList>
            <person name="Wang W."/>
            <person name="Yuan L."/>
        </authorList>
    </citation>
    <scope>NUCLEOTIDE SEQUENCE [LARGE SCALE GENOMIC DNA]</scope>
    <source>
        <strain evidence="2 3">CGMCC 4.4663</strain>
    </source>
</reference>
<evidence type="ECO:0000313" key="3">
    <source>
        <dbReference type="Proteomes" id="UP000185696"/>
    </source>
</evidence>